<accession>A0ABU3ILZ4</accession>
<evidence type="ECO:0000256" key="3">
    <source>
        <dbReference type="ARBA" id="ARBA00023237"/>
    </source>
</evidence>
<proteinExistence type="predicted"/>
<reference evidence="6" key="1">
    <citation type="submission" date="2023-07" db="EMBL/GenBank/DDBJ databases">
        <title>Reintroducing virulent viruses to syntetic microbiomes.</title>
        <authorList>
            <person name="Wilde J."/>
            <person name="Boyes R."/>
            <person name="Robinson A.V."/>
            <person name="Daisley B.A."/>
            <person name="Allen-Vercoe E."/>
        </authorList>
    </citation>
    <scope>NUCLEOTIDE SEQUENCE [LARGE SCALE GENOMIC DNA]</scope>
    <source>
        <strain evidence="6">225S_1D6FAA</strain>
    </source>
</reference>
<keyword evidence="2" id="KW-0472">Membrane</keyword>
<sequence length="782" mass="88307">MMKNKEVLTLIIAAMSLSLSAQGQEVKSDTTLIATPSNKEVKNRNVMLNAGDSSTPRTLNIGLPFSGDILINENGIPVVYTFWTQIPTTVWRYDSSFGRMGVMSFAEGALTFGKVGNVVNSYDREPGRKMRIFANFRTSSEGNLNYDANLTSPIGKNGWGISLSAHETYNRGSIKNYQFSTYSDRTEIFKGGIFKKYQNGKFSLLYKYAKSKPVTGGYAPYIYRGNGKTEPYGNFKPGKDSYIVGTGLFPYTDWETGNTYFANLEADSVTANISHAMYFNAEHRFKNKMKLTFDAMYMTSKVALTMQYPVSLSIYDDANSAIQNSGLDRFGQGGYISYYNSNGKRYEGPVQMVSAQYYPQVRINQFLAKAEIVKKYNSHNLRLGSTYMYYNAPVKTNRGTYLQSVEPNPQLLEAHVNLPSEMGGGSVSLGPNINGNGSYSKTRYSRFAIYFSDDFELTNWLSGGIGARIETENDKDTHYPYTNTTHNVHKANCVTHNFNGFNYVWTTNWMAKVTRHFGFVAEATYNRYMKNFWDYAEKDENGSAITTSRNDQPQEHYESVLNLGGGVYWNIGQYLNLVSKVTYITKNDIVASEDYYDASGSQRSIYPILYDIKTLGWTTDLMSTFGNFNLHFLFTIQDPKYKNYSYSVPASTEGGAPKVFGYNNMNIPALSKILIEIDPSYYFFNRNLRVWASARYFGKQYGNKPNTISYNGWWETFCGMDYKLNRYVDLKLQVNNVLNQTGVSGALVGGDQIMDEKAMIGRGFVAGNIRPRCVELSASFKF</sequence>
<dbReference type="InterPro" id="IPR036942">
    <property type="entry name" value="Beta-barrel_TonB_sf"/>
</dbReference>
<comment type="caution">
    <text evidence="5">The sequence shown here is derived from an EMBL/GenBank/DDBJ whole genome shotgun (WGS) entry which is preliminary data.</text>
</comment>
<protein>
    <submittedName>
        <fullName evidence="5">TonB-dependent receptor</fullName>
    </submittedName>
</protein>
<keyword evidence="4" id="KW-0732">Signal</keyword>
<evidence type="ECO:0000256" key="1">
    <source>
        <dbReference type="ARBA" id="ARBA00004442"/>
    </source>
</evidence>
<feature type="chain" id="PRO_5046157823" evidence="4">
    <location>
        <begin position="24"/>
        <end position="782"/>
    </location>
</feature>
<organism evidence="5 6">
    <name type="scientific">Bacteroides koreensis</name>
    <dbReference type="NCBI Taxonomy" id="1912896"/>
    <lineage>
        <taxon>Bacteria</taxon>
        <taxon>Pseudomonadati</taxon>
        <taxon>Bacteroidota</taxon>
        <taxon>Bacteroidia</taxon>
        <taxon>Bacteroidales</taxon>
        <taxon>Bacteroidaceae</taxon>
        <taxon>Bacteroides</taxon>
    </lineage>
</organism>
<dbReference type="Gene3D" id="2.40.170.20">
    <property type="entry name" value="TonB-dependent receptor, beta-barrel domain"/>
    <property type="match status" value="1"/>
</dbReference>
<evidence type="ECO:0000256" key="2">
    <source>
        <dbReference type="ARBA" id="ARBA00023136"/>
    </source>
</evidence>
<name>A0ABU3ILZ4_9BACE</name>
<keyword evidence="6" id="KW-1185">Reference proteome</keyword>
<dbReference type="Proteomes" id="UP001269297">
    <property type="component" value="Unassembled WGS sequence"/>
</dbReference>
<evidence type="ECO:0000313" key="6">
    <source>
        <dbReference type="Proteomes" id="UP001269297"/>
    </source>
</evidence>
<feature type="signal peptide" evidence="4">
    <location>
        <begin position="1"/>
        <end position="23"/>
    </location>
</feature>
<gene>
    <name evidence="5" type="ORF">RO706_03345</name>
</gene>
<evidence type="ECO:0000313" key="5">
    <source>
        <dbReference type="EMBL" id="MDT4403252.1"/>
    </source>
</evidence>
<keyword evidence="5" id="KW-0675">Receptor</keyword>
<dbReference type="EMBL" id="JAVSNG010000001">
    <property type="protein sequence ID" value="MDT4403252.1"/>
    <property type="molecule type" value="Genomic_DNA"/>
</dbReference>
<keyword evidence="3" id="KW-0998">Cell outer membrane</keyword>
<dbReference type="SUPFAM" id="SSF56935">
    <property type="entry name" value="Porins"/>
    <property type="match status" value="1"/>
</dbReference>
<dbReference type="RefSeq" id="WP_138274464.1">
    <property type="nucleotide sequence ID" value="NZ_JAVSNG010000001.1"/>
</dbReference>
<comment type="subcellular location">
    <subcellularLocation>
        <location evidence="1">Cell outer membrane</location>
    </subcellularLocation>
</comment>
<evidence type="ECO:0000256" key="4">
    <source>
        <dbReference type="SAM" id="SignalP"/>
    </source>
</evidence>